<feature type="domain" description="N-acetyltransferase" evidence="3">
    <location>
        <begin position="16"/>
        <end position="157"/>
    </location>
</feature>
<dbReference type="GO" id="GO:0016747">
    <property type="term" value="F:acyltransferase activity, transferring groups other than amino-acyl groups"/>
    <property type="evidence" value="ECO:0007669"/>
    <property type="project" value="InterPro"/>
</dbReference>
<evidence type="ECO:0000259" key="3">
    <source>
        <dbReference type="PROSITE" id="PS51186"/>
    </source>
</evidence>
<dbReference type="PROSITE" id="PS51186">
    <property type="entry name" value="GNAT"/>
    <property type="match status" value="1"/>
</dbReference>
<evidence type="ECO:0000256" key="2">
    <source>
        <dbReference type="ARBA" id="ARBA00023315"/>
    </source>
</evidence>
<dbReference type="SUPFAM" id="SSF55729">
    <property type="entry name" value="Acyl-CoA N-acyltransferases (Nat)"/>
    <property type="match status" value="1"/>
</dbReference>
<dbReference type="PANTHER" id="PTHR43877">
    <property type="entry name" value="AMINOALKYLPHOSPHONATE N-ACETYLTRANSFERASE-RELATED-RELATED"/>
    <property type="match status" value="1"/>
</dbReference>
<organism evidence="4 5">
    <name type="scientific">Nocardioides piscis</name>
    <dbReference type="NCBI Taxonomy" id="2714938"/>
    <lineage>
        <taxon>Bacteria</taxon>
        <taxon>Bacillati</taxon>
        <taxon>Actinomycetota</taxon>
        <taxon>Actinomycetes</taxon>
        <taxon>Propionibacteriales</taxon>
        <taxon>Nocardioidaceae</taxon>
        <taxon>Nocardioides</taxon>
    </lineage>
</organism>
<name>A0A6G7YH99_9ACTN</name>
<dbReference type="InterPro" id="IPR050832">
    <property type="entry name" value="Bact_Acetyltransf"/>
</dbReference>
<dbReference type="Gene3D" id="3.40.630.30">
    <property type="match status" value="1"/>
</dbReference>
<dbReference type="Proteomes" id="UP000502035">
    <property type="component" value="Chromosome"/>
</dbReference>
<evidence type="ECO:0000313" key="5">
    <source>
        <dbReference type="Proteomes" id="UP000502035"/>
    </source>
</evidence>
<reference evidence="4 5" key="1">
    <citation type="submission" date="2020-03" db="EMBL/GenBank/DDBJ databases">
        <title>Nocardioides sp. nov., isolated from fish.</title>
        <authorList>
            <person name="Hyun D.-W."/>
            <person name="Bae J.-W."/>
        </authorList>
    </citation>
    <scope>NUCLEOTIDE SEQUENCE [LARGE SCALE GENOMIC DNA]</scope>
    <source>
        <strain evidence="4 5">HDW12A</strain>
    </source>
</reference>
<dbReference type="CDD" id="cd04301">
    <property type="entry name" value="NAT_SF"/>
    <property type="match status" value="1"/>
</dbReference>
<evidence type="ECO:0000313" key="4">
    <source>
        <dbReference type="EMBL" id="QIK76008.1"/>
    </source>
</evidence>
<dbReference type="RefSeq" id="WP_166318917.1">
    <property type="nucleotide sequence ID" value="NZ_CP049866.1"/>
</dbReference>
<evidence type="ECO:0000256" key="1">
    <source>
        <dbReference type="ARBA" id="ARBA00022679"/>
    </source>
</evidence>
<gene>
    <name evidence="4" type="ORF">G7071_11760</name>
</gene>
<dbReference type="InterPro" id="IPR016181">
    <property type="entry name" value="Acyl_CoA_acyltransferase"/>
</dbReference>
<keyword evidence="1 4" id="KW-0808">Transferase</keyword>
<dbReference type="KEGG" id="npi:G7071_11760"/>
<dbReference type="AlphaFoldDB" id="A0A6G7YH99"/>
<dbReference type="EMBL" id="CP049866">
    <property type="protein sequence ID" value="QIK76008.1"/>
    <property type="molecule type" value="Genomic_DNA"/>
</dbReference>
<keyword evidence="5" id="KW-1185">Reference proteome</keyword>
<sequence length="159" mass="17688">MTRVERLGPANWNEFRDIRLRALADAPSAFSVLLIDVQDAPEEHWRSRLSTGSPVLVVRSGGRPVAMGGGFVPEETGPMSVWGMWTAPEARGEGHARAILTTLLDHAQERGITTVELHVTEGNETARRFYEDLGFEATGEWEPLRTGSALRVELLRRVR</sequence>
<keyword evidence="2" id="KW-0012">Acyltransferase</keyword>
<dbReference type="InterPro" id="IPR000182">
    <property type="entry name" value="GNAT_dom"/>
</dbReference>
<proteinExistence type="predicted"/>
<protein>
    <submittedName>
        <fullName evidence="4">GNAT family N-acetyltransferase</fullName>
    </submittedName>
</protein>
<dbReference type="Pfam" id="PF00583">
    <property type="entry name" value="Acetyltransf_1"/>
    <property type="match status" value="1"/>
</dbReference>
<accession>A0A6G7YH99</accession>